<gene>
    <name evidence="2" type="ORF">Ldro_0491</name>
</gene>
<dbReference type="RefSeq" id="WP_202972519.1">
    <property type="nucleotide sequence ID" value="NZ_CAAAIU010000003.1"/>
</dbReference>
<reference evidence="2 3" key="1">
    <citation type="submission" date="2015-11" db="EMBL/GenBank/DDBJ databases">
        <title>Genomic analysis of 38 Legionella species identifies large and diverse effector repertoires.</title>
        <authorList>
            <person name="Burstein D."/>
            <person name="Amaro F."/>
            <person name="Zusman T."/>
            <person name="Lifshitz Z."/>
            <person name="Cohen O."/>
            <person name="Gilbert J.A."/>
            <person name="Pupko T."/>
            <person name="Shuman H.A."/>
            <person name="Segal G."/>
        </authorList>
    </citation>
    <scope>NUCLEOTIDE SEQUENCE [LARGE SCALE GENOMIC DNA]</scope>
    <source>
        <strain evidence="2 3">ATCC 700990</strain>
    </source>
</reference>
<dbReference type="Proteomes" id="UP000054736">
    <property type="component" value="Unassembled WGS sequence"/>
</dbReference>
<feature type="signal peptide" evidence="1">
    <location>
        <begin position="1"/>
        <end position="21"/>
    </location>
</feature>
<proteinExistence type="predicted"/>
<keyword evidence="1" id="KW-0732">Signal</keyword>
<organism evidence="2 3">
    <name type="scientific">Legionella drozanskii LLAP-1</name>
    <dbReference type="NCBI Taxonomy" id="1212489"/>
    <lineage>
        <taxon>Bacteria</taxon>
        <taxon>Pseudomonadati</taxon>
        <taxon>Pseudomonadota</taxon>
        <taxon>Gammaproteobacteria</taxon>
        <taxon>Legionellales</taxon>
        <taxon>Legionellaceae</taxon>
        <taxon>Legionella</taxon>
    </lineage>
</organism>
<evidence type="ECO:0000256" key="1">
    <source>
        <dbReference type="SAM" id="SignalP"/>
    </source>
</evidence>
<accession>A0A0W0TC62</accession>
<evidence type="ECO:0008006" key="4">
    <source>
        <dbReference type="Google" id="ProtNLM"/>
    </source>
</evidence>
<dbReference type="EMBL" id="LNXY01000003">
    <property type="protein sequence ID" value="KTC93120.1"/>
    <property type="molecule type" value="Genomic_DNA"/>
</dbReference>
<dbReference type="PATRIC" id="fig|1212489.4.peg.508"/>
<feature type="chain" id="PRO_5006912859" description="Secreted protein" evidence="1">
    <location>
        <begin position="22"/>
        <end position="168"/>
    </location>
</feature>
<protein>
    <recommendedName>
        <fullName evidence="4">Secreted protein</fullName>
    </recommendedName>
</protein>
<evidence type="ECO:0000313" key="2">
    <source>
        <dbReference type="EMBL" id="KTC93120.1"/>
    </source>
</evidence>
<dbReference type="AlphaFoldDB" id="A0A0W0TC62"/>
<evidence type="ECO:0000313" key="3">
    <source>
        <dbReference type="Proteomes" id="UP000054736"/>
    </source>
</evidence>
<keyword evidence="3" id="KW-1185">Reference proteome</keyword>
<sequence length="168" mass="18594">MIIQRLSFFFFFLGLSIRAFCLTAGSVEGAQYFKGEPFTLNQMANKNLLPSPYPVYVIENRGVINHFYPGAVKLMLPTDNSYTAAPGCYIACYSHKPGIYAVSPTINVMGQIRVEGSYNARICQPKGFENIDISADNSFKRLCSKKLDSCKSIECWAGGDTGGWFGIQ</sequence>
<comment type="caution">
    <text evidence="2">The sequence shown here is derived from an EMBL/GenBank/DDBJ whole genome shotgun (WGS) entry which is preliminary data.</text>
</comment>
<name>A0A0W0TC62_9GAMM</name>